<reference evidence="1 2" key="1">
    <citation type="submission" date="2024-08" db="EMBL/GenBank/DDBJ databases">
        <title>Insights into the chromosomal genome structure of Flemingia macrophylla.</title>
        <authorList>
            <person name="Ding Y."/>
            <person name="Zhao Y."/>
            <person name="Bi W."/>
            <person name="Wu M."/>
            <person name="Zhao G."/>
            <person name="Gong Y."/>
            <person name="Li W."/>
            <person name="Zhang P."/>
        </authorList>
    </citation>
    <scope>NUCLEOTIDE SEQUENCE [LARGE SCALE GENOMIC DNA]</scope>
    <source>
        <strain evidence="1">DYQJB</strain>
        <tissue evidence="1">Leaf</tissue>
    </source>
</reference>
<proteinExistence type="predicted"/>
<evidence type="ECO:0000313" key="1">
    <source>
        <dbReference type="EMBL" id="KAL2323898.1"/>
    </source>
</evidence>
<evidence type="ECO:0008006" key="3">
    <source>
        <dbReference type="Google" id="ProtNLM"/>
    </source>
</evidence>
<sequence length="249" mass="26937">MASSSVTKTALACNLNTASTSTQLTLKLLIDSKQAKVLFAEASKEVIDFLFSLLCLPLSTVIRLLNNKGMVGSLGNLYQSVENLSDTYMQPNSSKDVLLKPRAPETSALLISSNDVAANGNIQNSVYTCPNRCASFVTCDKKTLCLHCRKPMSSEMKHVGDNVAGNVFSNKNINGYVKEVVTYMIMDDLVIQPMSAISSITLLNKFCIKEVGVLQEKVVELGVDQGVSILEASLRSKTVLTSVFLKKAA</sequence>
<keyword evidence="2" id="KW-1185">Reference proteome</keyword>
<dbReference type="EMBL" id="JBGMDY010000008">
    <property type="protein sequence ID" value="KAL2323898.1"/>
    <property type="molecule type" value="Genomic_DNA"/>
</dbReference>
<dbReference type="InterPro" id="IPR007750">
    <property type="entry name" value="DUF674"/>
</dbReference>
<organism evidence="1 2">
    <name type="scientific">Flemingia macrophylla</name>
    <dbReference type="NCBI Taxonomy" id="520843"/>
    <lineage>
        <taxon>Eukaryota</taxon>
        <taxon>Viridiplantae</taxon>
        <taxon>Streptophyta</taxon>
        <taxon>Embryophyta</taxon>
        <taxon>Tracheophyta</taxon>
        <taxon>Spermatophyta</taxon>
        <taxon>Magnoliopsida</taxon>
        <taxon>eudicotyledons</taxon>
        <taxon>Gunneridae</taxon>
        <taxon>Pentapetalae</taxon>
        <taxon>rosids</taxon>
        <taxon>fabids</taxon>
        <taxon>Fabales</taxon>
        <taxon>Fabaceae</taxon>
        <taxon>Papilionoideae</taxon>
        <taxon>50 kb inversion clade</taxon>
        <taxon>NPAAA clade</taxon>
        <taxon>indigoferoid/millettioid clade</taxon>
        <taxon>Phaseoleae</taxon>
        <taxon>Flemingia</taxon>
    </lineage>
</organism>
<dbReference type="AlphaFoldDB" id="A0ABD1LKP5"/>
<accession>A0ABD1LKP5</accession>
<dbReference type="PANTHER" id="PTHR33103:SF19">
    <property type="entry name" value="OS09G0544700 PROTEIN"/>
    <property type="match status" value="1"/>
</dbReference>
<protein>
    <recommendedName>
        <fullName evidence="3">DUF674 domain-containing protein</fullName>
    </recommendedName>
</protein>
<comment type="caution">
    <text evidence="1">The sequence shown here is derived from an EMBL/GenBank/DDBJ whole genome shotgun (WGS) entry which is preliminary data.</text>
</comment>
<gene>
    <name evidence="1" type="ORF">Fmac_022956</name>
</gene>
<name>A0ABD1LKP5_9FABA</name>
<dbReference type="PANTHER" id="PTHR33103">
    <property type="entry name" value="OS01G0153900 PROTEIN"/>
    <property type="match status" value="1"/>
</dbReference>
<evidence type="ECO:0000313" key="2">
    <source>
        <dbReference type="Proteomes" id="UP001603857"/>
    </source>
</evidence>
<dbReference type="Pfam" id="PF05056">
    <property type="entry name" value="DUF674"/>
    <property type="match status" value="1"/>
</dbReference>
<dbReference type="Proteomes" id="UP001603857">
    <property type="component" value="Unassembled WGS sequence"/>
</dbReference>